<evidence type="ECO:0000313" key="1">
    <source>
        <dbReference type="EMBL" id="DAF51218.1"/>
    </source>
</evidence>
<dbReference type="EMBL" id="BK032612">
    <property type="protein sequence ID" value="DAF51218.1"/>
    <property type="molecule type" value="Genomic_DNA"/>
</dbReference>
<protein>
    <submittedName>
        <fullName evidence="1">Uncharacterized protein</fullName>
    </submittedName>
</protein>
<proteinExistence type="predicted"/>
<accession>A0A8S5SKX7</accession>
<name>A0A8S5SKX7_9CAUD</name>
<sequence length="31" mass="3340">MGDFLDAFFAGSNFSISAYSYSMLIKASPSN</sequence>
<organism evidence="1">
    <name type="scientific">Siphoviridae sp. ctk5O4</name>
    <dbReference type="NCBI Taxonomy" id="2827921"/>
    <lineage>
        <taxon>Viruses</taxon>
        <taxon>Duplodnaviria</taxon>
        <taxon>Heunggongvirae</taxon>
        <taxon>Uroviricota</taxon>
        <taxon>Caudoviricetes</taxon>
    </lineage>
</organism>
<reference evidence="1" key="1">
    <citation type="journal article" date="2021" name="Proc. Natl. Acad. Sci. U.S.A.">
        <title>A Catalog of Tens of Thousands of Viruses from Human Metagenomes Reveals Hidden Associations with Chronic Diseases.</title>
        <authorList>
            <person name="Tisza M.J."/>
            <person name="Buck C.B."/>
        </authorList>
    </citation>
    <scope>NUCLEOTIDE SEQUENCE</scope>
    <source>
        <strain evidence="1">Ctk5O4</strain>
    </source>
</reference>